<dbReference type="InterPro" id="IPR020751">
    <property type="entry name" value="aa-tRNA-synth_I_codon-bd_sub2"/>
</dbReference>
<keyword evidence="9 10" id="KW-0030">Aminoacyl-tRNA synthetase</keyword>
<keyword evidence="4 10" id="KW-0963">Cytoplasm</keyword>
<sequence length="483" mass="56059">MSKEIRVRIAPSPTGNLHIGTARTALFNWLFAKHKKGTFVLRIEDTDLERSDPKYEKDILDGLKWLGLEWDEFYKQSERMDIYEKYIQKLLNDGKAFWCYHTKEELEQEQKEQMANKLAPRHICDHKYKIPQNKEGGIIRLNVDEKSDEKIKFNDIIRGEIEFEEKLLGDLSIAKNEKTPLYNFAVVVDDHETKISHVIRGEDHIPNTPKQILIGKALGFHNPSNPLGQVMPEYAHLPLILGSDKSKMSKRHGATSITEYNEEGYLPEAMFNYMAFLGWTPKDSEKEIMDKDEIIKNFDLKNVHKSGAVFNLDKLNWINSQYIKNLSDEELITKILVLSSRYQVLSNKENTIKKILPMIKERMEKLSDIKEFLFFFKDPEYEKDLLMWKKYETIDIQKTLEMVKELVTEIGVGAPDTLREKLDDLASKLKTDPDAKPDRGLVYWPFRVSLSGQKGSPDPVDIAVVLGQEEVIKRINKAIQKLK</sequence>
<evidence type="ECO:0000259" key="11">
    <source>
        <dbReference type="Pfam" id="PF00749"/>
    </source>
</evidence>
<dbReference type="EMBL" id="PCXQ01000004">
    <property type="protein sequence ID" value="PJE50938.1"/>
    <property type="molecule type" value="Genomic_DNA"/>
</dbReference>
<dbReference type="InterPro" id="IPR049940">
    <property type="entry name" value="GluQ/Sye"/>
</dbReference>
<dbReference type="PRINTS" id="PR00987">
    <property type="entry name" value="TRNASYNTHGLU"/>
</dbReference>
<dbReference type="InterPro" id="IPR000924">
    <property type="entry name" value="Glu/Gln-tRNA-synth"/>
</dbReference>
<evidence type="ECO:0000256" key="5">
    <source>
        <dbReference type="ARBA" id="ARBA00022598"/>
    </source>
</evidence>
<feature type="domain" description="Aminoacyl-tRNA synthetase class I anticodon-binding" evidence="12">
    <location>
        <begin position="347"/>
        <end position="479"/>
    </location>
</feature>
<dbReference type="InterPro" id="IPR033910">
    <property type="entry name" value="GluRS_core"/>
</dbReference>
<keyword evidence="5 10" id="KW-0436">Ligase</keyword>
<dbReference type="GO" id="GO:0006424">
    <property type="term" value="P:glutamyl-tRNA aminoacylation"/>
    <property type="evidence" value="ECO:0007669"/>
    <property type="project" value="UniProtKB-UniRule"/>
</dbReference>
<proteinExistence type="inferred from homology"/>
<accession>A0A2J0QA06</accession>
<dbReference type="PANTHER" id="PTHR43311:SF2">
    <property type="entry name" value="GLUTAMATE--TRNA LIGASE, MITOCHONDRIAL-RELATED"/>
    <property type="match status" value="1"/>
</dbReference>
<name>A0A2J0QA06_9BACT</name>
<dbReference type="AlphaFoldDB" id="A0A2J0QA06"/>
<dbReference type="SUPFAM" id="SSF48163">
    <property type="entry name" value="An anticodon-binding domain of class I aminoacyl-tRNA synthetases"/>
    <property type="match status" value="1"/>
</dbReference>
<evidence type="ECO:0000256" key="9">
    <source>
        <dbReference type="ARBA" id="ARBA00023146"/>
    </source>
</evidence>
<dbReference type="CDD" id="cd00808">
    <property type="entry name" value="GluRS_core"/>
    <property type="match status" value="1"/>
</dbReference>
<dbReference type="NCBIfam" id="TIGR00464">
    <property type="entry name" value="gltX_bact"/>
    <property type="match status" value="1"/>
</dbReference>
<dbReference type="InterPro" id="IPR001412">
    <property type="entry name" value="aa-tRNA-synth_I_CS"/>
</dbReference>
<dbReference type="InterPro" id="IPR014729">
    <property type="entry name" value="Rossmann-like_a/b/a_fold"/>
</dbReference>
<evidence type="ECO:0000256" key="4">
    <source>
        <dbReference type="ARBA" id="ARBA00022490"/>
    </source>
</evidence>
<dbReference type="EC" id="6.1.1.17" evidence="10"/>
<comment type="function">
    <text evidence="10">Catalyzes the attachment of glutamate to tRNA(Glu) in a two-step reaction: glutamate is first activated by ATP to form Glu-AMP and then transferred to the acceptor end of tRNA(Glu).</text>
</comment>
<feature type="binding site" evidence="10">
    <location>
        <position position="250"/>
    </location>
    <ligand>
        <name>ATP</name>
        <dbReference type="ChEBI" id="CHEBI:30616"/>
    </ligand>
</feature>
<keyword evidence="7 10" id="KW-0067">ATP-binding</keyword>
<comment type="caution">
    <text evidence="13">The sequence shown here is derived from an EMBL/GenBank/DDBJ whole genome shotgun (WGS) entry which is preliminary data.</text>
</comment>
<dbReference type="Pfam" id="PF19269">
    <property type="entry name" value="Anticodon_2"/>
    <property type="match status" value="1"/>
</dbReference>
<dbReference type="Proteomes" id="UP000228496">
    <property type="component" value="Unassembled WGS sequence"/>
</dbReference>
<reference evidence="13 14" key="1">
    <citation type="submission" date="2017-09" db="EMBL/GenBank/DDBJ databases">
        <title>Depth-based differentiation of microbial function through sediment-hosted aquifers and enrichment of novel symbionts in the deep terrestrial subsurface.</title>
        <authorList>
            <person name="Probst A.J."/>
            <person name="Ladd B."/>
            <person name="Jarett J.K."/>
            <person name="Geller-Mcgrath D.E."/>
            <person name="Sieber C.M."/>
            <person name="Emerson J.B."/>
            <person name="Anantharaman K."/>
            <person name="Thomas B.C."/>
            <person name="Malmstrom R."/>
            <person name="Stieglmeier M."/>
            <person name="Klingl A."/>
            <person name="Woyke T."/>
            <person name="Ryan C.M."/>
            <person name="Banfield J.F."/>
        </authorList>
    </citation>
    <scope>NUCLEOTIDE SEQUENCE [LARGE SCALE GENOMIC DNA]</scope>
    <source>
        <strain evidence="13">CG10_big_fil_rev_8_21_14_0_10_36_16</strain>
    </source>
</reference>
<dbReference type="GO" id="GO:0008270">
    <property type="term" value="F:zinc ion binding"/>
    <property type="evidence" value="ECO:0007669"/>
    <property type="project" value="InterPro"/>
</dbReference>
<dbReference type="GO" id="GO:0005524">
    <property type="term" value="F:ATP binding"/>
    <property type="evidence" value="ECO:0007669"/>
    <property type="project" value="UniProtKB-UniRule"/>
</dbReference>
<feature type="short sequence motif" description="'KMSKS' region" evidence="10">
    <location>
        <begin position="247"/>
        <end position="251"/>
    </location>
</feature>
<keyword evidence="8 10" id="KW-0648">Protein biosynthesis</keyword>
<dbReference type="GO" id="GO:0004818">
    <property type="term" value="F:glutamate-tRNA ligase activity"/>
    <property type="evidence" value="ECO:0007669"/>
    <property type="project" value="UniProtKB-UniRule"/>
</dbReference>
<feature type="short sequence motif" description="'HIGH' region" evidence="10">
    <location>
        <begin position="11"/>
        <end position="21"/>
    </location>
</feature>
<evidence type="ECO:0000256" key="3">
    <source>
        <dbReference type="ARBA" id="ARBA00011245"/>
    </source>
</evidence>
<dbReference type="Pfam" id="PF00749">
    <property type="entry name" value="tRNA-synt_1c"/>
    <property type="match status" value="1"/>
</dbReference>
<dbReference type="InterPro" id="IPR020058">
    <property type="entry name" value="Glu/Gln-tRNA-synth_Ib_cat-dom"/>
</dbReference>
<dbReference type="GO" id="GO:0005829">
    <property type="term" value="C:cytosol"/>
    <property type="evidence" value="ECO:0007669"/>
    <property type="project" value="TreeGrafter"/>
</dbReference>
<evidence type="ECO:0000256" key="8">
    <source>
        <dbReference type="ARBA" id="ARBA00022917"/>
    </source>
</evidence>
<feature type="domain" description="Glutamyl/glutaminyl-tRNA synthetase class Ib catalytic" evidence="11">
    <location>
        <begin position="4"/>
        <end position="317"/>
    </location>
</feature>
<organism evidence="13 14">
    <name type="scientific">Candidatus Yanofskybacteria bacterium CG10_big_fil_rev_8_21_14_0_10_36_16</name>
    <dbReference type="NCBI Taxonomy" id="1975096"/>
    <lineage>
        <taxon>Bacteria</taxon>
        <taxon>Candidatus Yanofskyibacteriota</taxon>
    </lineage>
</organism>
<keyword evidence="6 10" id="KW-0547">Nucleotide-binding</keyword>
<comment type="similarity">
    <text evidence="2 10">Belongs to the class-I aminoacyl-tRNA synthetase family. Glutamate--tRNA ligase type 1 subfamily.</text>
</comment>
<evidence type="ECO:0000313" key="14">
    <source>
        <dbReference type="Proteomes" id="UP000228496"/>
    </source>
</evidence>
<comment type="subcellular location">
    <subcellularLocation>
        <location evidence="1 10">Cytoplasm</location>
    </subcellularLocation>
</comment>
<evidence type="ECO:0000259" key="12">
    <source>
        <dbReference type="Pfam" id="PF19269"/>
    </source>
</evidence>
<evidence type="ECO:0000313" key="13">
    <source>
        <dbReference type="EMBL" id="PJE50938.1"/>
    </source>
</evidence>
<evidence type="ECO:0000256" key="1">
    <source>
        <dbReference type="ARBA" id="ARBA00004496"/>
    </source>
</evidence>
<dbReference type="PROSITE" id="PS00178">
    <property type="entry name" value="AA_TRNA_LIGASE_I"/>
    <property type="match status" value="1"/>
</dbReference>
<dbReference type="InterPro" id="IPR045462">
    <property type="entry name" value="aa-tRNA-synth_I_cd-bd"/>
</dbReference>
<dbReference type="SUPFAM" id="SSF52374">
    <property type="entry name" value="Nucleotidylyl transferase"/>
    <property type="match status" value="1"/>
</dbReference>
<dbReference type="InterPro" id="IPR008925">
    <property type="entry name" value="aa_tRNA-synth_I_cd-bd_sf"/>
</dbReference>
<dbReference type="GO" id="GO:0000049">
    <property type="term" value="F:tRNA binding"/>
    <property type="evidence" value="ECO:0007669"/>
    <property type="project" value="InterPro"/>
</dbReference>
<gene>
    <name evidence="10" type="primary">gltX</name>
    <name evidence="13" type="ORF">COV29_01520</name>
</gene>
<dbReference type="Gene3D" id="3.40.50.620">
    <property type="entry name" value="HUPs"/>
    <property type="match status" value="1"/>
</dbReference>
<evidence type="ECO:0000256" key="6">
    <source>
        <dbReference type="ARBA" id="ARBA00022741"/>
    </source>
</evidence>
<dbReference type="PANTHER" id="PTHR43311">
    <property type="entry name" value="GLUTAMATE--TRNA LIGASE"/>
    <property type="match status" value="1"/>
</dbReference>
<comment type="catalytic activity">
    <reaction evidence="10">
        <text>tRNA(Glu) + L-glutamate + ATP = L-glutamyl-tRNA(Glu) + AMP + diphosphate</text>
        <dbReference type="Rhea" id="RHEA:23540"/>
        <dbReference type="Rhea" id="RHEA-COMP:9663"/>
        <dbReference type="Rhea" id="RHEA-COMP:9680"/>
        <dbReference type="ChEBI" id="CHEBI:29985"/>
        <dbReference type="ChEBI" id="CHEBI:30616"/>
        <dbReference type="ChEBI" id="CHEBI:33019"/>
        <dbReference type="ChEBI" id="CHEBI:78442"/>
        <dbReference type="ChEBI" id="CHEBI:78520"/>
        <dbReference type="ChEBI" id="CHEBI:456215"/>
        <dbReference type="EC" id="6.1.1.17"/>
    </reaction>
</comment>
<evidence type="ECO:0000256" key="2">
    <source>
        <dbReference type="ARBA" id="ARBA00007894"/>
    </source>
</evidence>
<dbReference type="InterPro" id="IPR004527">
    <property type="entry name" value="Glu-tRNA-ligase_bac/mito"/>
</dbReference>
<evidence type="ECO:0000256" key="10">
    <source>
        <dbReference type="HAMAP-Rule" id="MF_00022"/>
    </source>
</evidence>
<dbReference type="Gene3D" id="1.10.10.350">
    <property type="match status" value="1"/>
</dbReference>
<evidence type="ECO:0000256" key="7">
    <source>
        <dbReference type="ARBA" id="ARBA00022840"/>
    </source>
</evidence>
<comment type="subunit">
    <text evidence="3 10">Monomer.</text>
</comment>
<dbReference type="FunFam" id="3.40.50.620:FF:000007">
    <property type="entry name" value="Glutamate--tRNA ligase"/>
    <property type="match status" value="1"/>
</dbReference>
<dbReference type="HAMAP" id="MF_00022">
    <property type="entry name" value="Glu_tRNA_synth_type1"/>
    <property type="match status" value="1"/>
</dbReference>
<protein>
    <recommendedName>
        <fullName evidence="10">Glutamate--tRNA ligase</fullName>
        <ecNumber evidence="10">6.1.1.17</ecNumber>
    </recommendedName>
    <alternativeName>
        <fullName evidence="10">Glutamyl-tRNA synthetase</fullName>
        <shortName evidence="10">GluRS</shortName>
    </alternativeName>
</protein>
<comment type="caution">
    <text evidence="10">Lacks conserved residue(s) required for the propagation of feature annotation.</text>
</comment>